<protein>
    <recommendedName>
        <fullName evidence="2">Flagellar Assembly Protein A N-terminal region domain-containing protein</fullName>
    </recommendedName>
</protein>
<sequence length="536" mass="59110">MSDTVFGSKKEGYLLEILSEGVFLTVYAPKGEDPFFKDVTLLCALLKKHDIKNYKMAELLKIIQAHSGTRSQITDTAGTESEEIQVPVPVINVSKDKMEAEVSFPGNKDEFKYDKAYIMKLLQDKGVTYGIDEKLIDDFLQEPLCSKIVAKGKPAVNGKNAYIKKHIDFSQKGRPSNGNYDRVDYKNMNLCFLVSKGDILAERVPQTKGECGMNIMGQEIACRAGKPIPLVKGKNTEILDSNILIAAIDGQVIEEGNRMVVDPKLEINSDVDVSTGNIKFNGSVFIKGNVQDGFTVKADGDVNVGGTVSGGTIEAKNVYIEGGVLGMRRGKIHAKEDVRTNFIENADITAERNVYIADVALHSKINAGEKIIIKERRGQIVGGNAIAGLLVDAKVLGNFMNVVTKIEVGINPIINKEYKKVSTDIENDKKQLKNIENALNILSSEKKLSVSQKEKFAKLKRMQFPLIGRLERAETEFKKLSGQLKSMANAKIKVDDRAYPGVKIVIANFLYTVQTEAKHCSFSADSKTECVKLNPY</sequence>
<feature type="domain" description="Flagellar Assembly Protein A N-terminal region" evidence="2">
    <location>
        <begin position="91"/>
        <end position="256"/>
    </location>
</feature>
<reference evidence="3 4" key="1">
    <citation type="submission" date="2019-03" db="EMBL/GenBank/DDBJ databases">
        <title>Genomic Encyclopedia of Type Strains, Phase IV (KMG-IV): sequencing the most valuable type-strain genomes for metagenomic binning, comparative biology and taxonomic classification.</title>
        <authorList>
            <person name="Goeker M."/>
        </authorList>
    </citation>
    <scope>NUCLEOTIDE SEQUENCE [LARGE SCALE GENOMIC DNA]</scope>
    <source>
        <strain evidence="3 4">DSM 20467</strain>
    </source>
</reference>
<dbReference type="InterPro" id="IPR005646">
    <property type="entry name" value="FapA"/>
</dbReference>
<name>A0A4V2USD1_9FIRM</name>
<dbReference type="EMBL" id="SMAA01000003">
    <property type="protein sequence ID" value="TCS80972.1"/>
    <property type="molecule type" value="Genomic_DNA"/>
</dbReference>
<dbReference type="OrthoDB" id="9816426at2"/>
<feature type="coiled-coil region" evidence="1">
    <location>
        <begin position="418"/>
        <end position="445"/>
    </location>
</feature>
<comment type="caution">
    <text evidence="3">The sequence shown here is derived from an EMBL/GenBank/DDBJ whole genome shotgun (WGS) entry which is preliminary data.</text>
</comment>
<dbReference type="InterPro" id="IPR046865">
    <property type="entry name" value="FapA_b_solenoid"/>
</dbReference>
<dbReference type="PANTHER" id="PTHR38032">
    <property type="entry name" value="POLYMERASE-RELATED"/>
    <property type="match status" value="1"/>
</dbReference>
<accession>A0A4V2USD1</accession>
<dbReference type="InterPro" id="IPR046866">
    <property type="entry name" value="FapA_N"/>
</dbReference>
<gene>
    <name evidence="3" type="ORF">EDC37_103142</name>
</gene>
<dbReference type="PANTHER" id="PTHR38032:SF1">
    <property type="entry name" value="RNA-BINDING PROTEIN KHPB N-TERMINAL DOMAIN-CONTAINING PROTEIN"/>
    <property type="match status" value="1"/>
</dbReference>
<proteinExistence type="predicted"/>
<keyword evidence="4" id="KW-1185">Reference proteome</keyword>
<evidence type="ECO:0000256" key="1">
    <source>
        <dbReference type="SAM" id="Coils"/>
    </source>
</evidence>
<dbReference type="Pfam" id="PF20250">
    <property type="entry name" value="FapA_N"/>
    <property type="match status" value="1"/>
</dbReference>
<organism evidence="3 4">
    <name type="scientific">Pectinatus cerevisiiphilus</name>
    <dbReference type="NCBI Taxonomy" id="86956"/>
    <lineage>
        <taxon>Bacteria</taxon>
        <taxon>Bacillati</taxon>
        <taxon>Bacillota</taxon>
        <taxon>Negativicutes</taxon>
        <taxon>Selenomonadales</taxon>
        <taxon>Selenomonadaceae</taxon>
        <taxon>Pectinatus</taxon>
    </lineage>
</organism>
<keyword evidence="1" id="KW-0175">Coiled coil</keyword>
<dbReference type="RefSeq" id="WP_132547720.1">
    <property type="nucleotide sequence ID" value="NZ_SMAA01000003.1"/>
</dbReference>
<dbReference type="Pfam" id="PF03961">
    <property type="entry name" value="FapA"/>
    <property type="match status" value="1"/>
</dbReference>
<dbReference type="Proteomes" id="UP000295188">
    <property type="component" value="Unassembled WGS sequence"/>
</dbReference>
<evidence type="ECO:0000313" key="3">
    <source>
        <dbReference type="EMBL" id="TCS80972.1"/>
    </source>
</evidence>
<evidence type="ECO:0000313" key="4">
    <source>
        <dbReference type="Proteomes" id="UP000295188"/>
    </source>
</evidence>
<evidence type="ECO:0000259" key="2">
    <source>
        <dbReference type="Pfam" id="PF20250"/>
    </source>
</evidence>
<dbReference type="AlphaFoldDB" id="A0A4V2USD1"/>